<comment type="caution">
    <text evidence="1">The sequence shown here is derived from an EMBL/GenBank/DDBJ whole genome shotgun (WGS) entry which is preliminary data.</text>
</comment>
<name>A0A8H6EA16_PETAA</name>
<dbReference type="Proteomes" id="UP000541154">
    <property type="component" value="Unassembled WGS sequence"/>
</dbReference>
<accession>A0A8H6EA16</accession>
<evidence type="ECO:0000313" key="2">
    <source>
        <dbReference type="Proteomes" id="UP000541154"/>
    </source>
</evidence>
<proteinExistence type="predicted"/>
<keyword evidence="2" id="KW-1185">Reference proteome</keyword>
<reference evidence="1 2" key="1">
    <citation type="submission" date="2019-04" db="EMBL/GenBank/DDBJ databases">
        <title>Aspergillus burnettii sp. nov., novel species from soil in southeast Queensland.</title>
        <authorList>
            <person name="Gilchrist C.L.M."/>
            <person name="Pitt J.I."/>
            <person name="Lange L."/>
            <person name="Lacey H.J."/>
            <person name="Vuong D."/>
            <person name="Midgley D.J."/>
            <person name="Greenfield P."/>
            <person name="Bradbury M."/>
            <person name="Lacey E."/>
            <person name="Busk P.K."/>
            <person name="Pilgaard B."/>
            <person name="Chooi Y.H."/>
            <person name="Piggott A.M."/>
        </authorList>
    </citation>
    <scope>NUCLEOTIDE SEQUENCE [LARGE SCALE GENOMIC DNA]</scope>
    <source>
        <strain evidence="1 2">FRR 5400</strain>
    </source>
</reference>
<protein>
    <submittedName>
        <fullName evidence="1">Uncharacterized protein</fullName>
    </submittedName>
</protein>
<sequence>MPLLMPASTFGSLLPMPAAPSVTVAEGVLMMTTFGNHVLAFAPTFSTLQDATPAPSRANCYALAQADLTPEDLTSVTMYRTNRILRTFHFAPLPPEADVAPSAYWDRPLVPPPLNTRHVCMIVYGATATLVAPVRGNPELAPLPPNIIYRH</sequence>
<evidence type="ECO:0000313" key="1">
    <source>
        <dbReference type="EMBL" id="KAF5865094.1"/>
    </source>
</evidence>
<dbReference type="EMBL" id="SPNV01000024">
    <property type="protein sequence ID" value="KAF5865094.1"/>
    <property type="molecule type" value="Genomic_DNA"/>
</dbReference>
<organism evidence="1 2">
    <name type="scientific">Petromyces alliaceus</name>
    <name type="common">Aspergillus alliaceus</name>
    <dbReference type="NCBI Taxonomy" id="209559"/>
    <lineage>
        <taxon>Eukaryota</taxon>
        <taxon>Fungi</taxon>
        <taxon>Dikarya</taxon>
        <taxon>Ascomycota</taxon>
        <taxon>Pezizomycotina</taxon>
        <taxon>Eurotiomycetes</taxon>
        <taxon>Eurotiomycetidae</taxon>
        <taxon>Eurotiales</taxon>
        <taxon>Aspergillaceae</taxon>
        <taxon>Aspergillus</taxon>
        <taxon>Aspergillus subgen. Circumdati</taxon>
    </lineage>
</organism>
<dbReference type="AlphaFoldDB" id="A0A8H6EA16"/>
<gene>
    <name evidence="1" type="ORF">ETB97_005335</name>
</gene>